<dbReference type="GO" id="GO:0005743">
    <property type="term" value="C:mitochondrial inner membrane"/>
    <property type="evidence" value="ECO:0007669"/>
    <property type="project" value="UniProtKB-SubCell"/>
</dbReference>
<keyword evidence="15" id="KW-0007">Acetylation</keyword>
<evidence type="ECO:0000256" key="20">
    <source>
        <dbReference type="ARBA" id="ARBA00023136"/>
    </source>
</evidence>
<evidence type="ECO:0000256" key="5">
    <source>
        <dbReference type="ARBA" id="ARBA00007005"/>
    </source>
</evidence>
<comment type="pathway">
    <text evidence="4">Lipid metabolism; fatty acid beta-oxidation.</text>
</comment>
<dbReference type="GO" id="GO:0004300">
    <property type="term" value="F:enoyl-CoA hydratase activity"/>
    <property type="evidence" value="ECO:0000318"/>
    <property type="project" value="GO_Central"/>
</dbReference>
<dbReference type="InterPro" id="IPR012803">
    <property type="entry name" value="Fa_ox_alpha_mit"/>
</dbReference>
<evidence type="ECO:0000256" key="3">
    <source>
        <dbReference type="ARBA" id="ARBA00004305"/>
    </source>
</evidence>
<dbReference type="Bgee" id="WBGene00001150">
    <property type="expression patterns" value="Expressed in embryo and 3 other cell types or tissues"/>
</dbReference>
<keyword evidence="47" id="KW-1185">Reference proteome</keyword>
<evidence type="ECO:0000256" key="2">
    <source>
        <dbReference type="ARBA" id="ARBA00004273"/>
    </source>
</evidence>
<comment type="catalytic activity">
    <reaction evidence="29">
        <text>a 4-saturated-(3S)-3-hydroxyacyl-CoA = a (3E)-enoyl-CoA + H2O</text>
        <dbReference type="Rhea" id="RHEA:20724"/>
        <dbReference type="ChEBI" id="CHEBI:15377"/>
        <dbReference type="ChEBI" id="CHEBI:58521"/>
        <dbReference type="ChEBI" id="CHEBI:137480"/>
        <dbReference type="EC" id="4.2.1.17"/>
    </reaction>
    <physiologicalReaction direction="right-to-left" evidence="29">
        <dbReference type="Rhea" id="RHEA:20726"/>
    </physiologicalReaction>
</comment>
<dbReference type="Gene3D" id="3.90.226.10">
    <property type="entry name" value="2-enoyl-CoA Hydratase, Chain A, domain 1"/>
    <property type="match status" value="1"/>
</dbReference>
<protein>
    <recommendedName>
        <fullName evidence="39">Trifunctional enzyme subunit alpha, mitochondrial</fullName>
        <ecNumber evidence="38">1.1.1.211</ecNumber>
        <ecNumber evidence="8">4.2.1.17</ecNumber>
    </recommendedName>
    <alternativeName>
        <fullName evidence="40">Monolysocardiolipin acyltransferase</fullName>
    </alternativeName>
    <alternativeName>
        <fullName evidence="41">TP-alpha</fullName>
    </alternativeName>
</protein>
<evidence type="ECO:0000256" key="1">
    <source>
        <dbReference type="ARBA" id="ARBA00000469"/>
    </source>
</evidence>
<dbReference type="InterPro" id="IPR036291">
    <property type="entry name" value="NAD(P)-bd_dom_sf"/>
</dbReference>
<evidence type="ECO:0000256" key="36">
    <source>
        <dbReference type="ARBA" id="ARBA00052989"/>
    </source>
</evidence>
<dbReference type="GO" id="GO:0006635">
    <property type="term" value="P:fatty acid beta-oxidation"/>
    <property type="evidence" value="ECO:0000318"/>
    <property type="project" value="GO_Central"/>
</dbReference>
<comment type="catalytic activity">
    <reaction evidence="36">
        <text>1'-[1,2-di-(9Z,12Z-octadecadienoyl)-sn-glycero-3-phospho]-3'-[1-(9Z,12Z-octadecadienoyl)-sn-glycero-3-phospho]-glycerol + hexadecanoyl-CoA = 1'-[1,2-di-(9Z,12Z-octadecadienoyl)-sn-glycero-3-phospho]-3'-[1-(9Z,12Z-octadecadienoyl)-2-hexadecanoyl-sn-glycero-3-phospho]-glycerol + CoA</text>
        <dbReference type="Rhea" id="RHEA:43680"/>
        <dbReference type="ChEBI" id="CHEBI:57287"/>
        <dbReference type="ChEBI" id="CHEBI:57379"/>
        <dbReference type="ChEBI" id="CHEBI:83580"/>
        <dbReference type="ChEBI" id="CHEBI:83583"/>
    </reaction>
    <physiologicalReaction direction="left-to-right" evidence="36">
        <dbReference type="Rhea" id="RHEA:43681"/>
    </physiologicalReaction>
</comment>
<evidence type="ECO:0000256" key="37">
    <source>
        <dbReference type="ARBA" id="ARBA00062153"/>
    </source>
</evidence>
<accession>O17612</accession>
<evidence type="ECO:0000313" key="47">
    <source>
        <dbReference type="Proteomes" id="UP000001940"/>
    </source>
</evidence>
<dbReference type="WormBase" id="C29F3.1">
    <property type="protein sequence ID" value="CE08435"/>
    <property type="gene ID" value="WBGene00001150"/>
    <property type="gene designation" value="ech-1.1"/>
</dbReference>
<keyword evidence="21" id="KW-0456">Lyase</keyword>
<evidence type="ECO:0000256" key="8">
    <source>
        <dbReference type="ARBA" id="ARBA00012076"/>
    </source>
</evidence>
<evidence type="ECO:0000256" key="19">
    <source>
        <dbReference type="ARBA" id="ARBA00023128"/>
    </source>
</evidence>
<keyword evidence="19" id="KW-0496">Mitochondrion</keyword>
<keyword evidence="11" id="KW-0808">Transferase</keyword>
<keyword evidence="20" id="KW-0472">Membrane</keyword>
<dbReference type="UniPathway" id="UPA00659"/>
<comment type="catalytic activity">
    <reaction evidence="26">
        <text>a (3S)-3-hydroxyacyl-CoA + NAD(+) = a 3-oxoacyl-CoA + NADH + H(+)</text>
        <dbReference type="Rhea" id="RHEA:22432"/>
        <dbReference type="ChEBI" id="CHEBI:15378"/>
        <dbReference type="ChEBI" id="CHEBI:57318"/>
        <dbReference type="ChEBI" id="CHEBI:57540"/>
        <dbReference type="ChEBI" id="CHEBI:57945"/>
        <dbReference type="ChEBI" id="CHEBI:90726"/>
        <dbReference type="EC" id="1.1.1.35"/>
    </reaction>
</comment>
<dbReference type="PhylomeDB" id="O17612"/>
<dbReference type="PANTHER" id="PTHR43612:SF3">
    <property type="entry name" value="TRIFUNCTIONAL ENZYME SUBUNIT ALPHA, MITOCHONDRIAL"/>
    <property type="match status" value="1"/>
</dbReference>
<evidence type="ECO:0000256" key="26">
    <source>
        <dbReference type="ARBA" id="ARBA00049556"/>
    </source>
</evidence>
<evidence type="ECO:0000256" key="27">
    <source>
        <dbReference type="ARBA" id="ARBA00050222"/>
    </source>
</evidence>
<dbReference type="EC" id="4.2.1.17" evidence="8"/>
<dbReference type="SUPFAM" id="SSF48179">
    <property type="entry name" value="6-phosphogluconate dehydrogenase C-terminal domain-like"/>
    <property type="match status" value="2"/>
</dbReference>
<evidence type="ECO:0000259" key="45">
    <source>
        <dbReference type="Pfam" id="PF02737"/>
    </source>
</evidence>
<comment type="catalytic activity">
    <reaction evidence="35">
        <text>(3S)-3-hydroxydodecanoyl-CoA + NAD(+) = 3-oxododecanoyl-CoA + NADH + H(+)</text>
        <dbReference type="Rhea" id="RHEA:31179"/>
        <dbReference type="ChEBI" id="CHEBI:15378"/>
        <dbReference type="ChEBI" id="CHEBI:57540"/>
        <dbReference type="ChEBI" id="CHEBI:57945"/>
        <dbReference type="ChEBI" id="CHEBI:62558"/>
        <dbReference type="ChEBI" id="CHEBI:62615"/>
    </reaction>
    <physiologicalReaction direction="left-to-right" evidence="35">
        <dbReference type="Rhea" id="RHEA:31180"/>
    </physiologicalReaction>
</comment>
<evidence type="ECO:0000256" key="16">
    <source>
        <dbReference type="ARBA" id="ARBA00023002"/>
    </source>
</evidence>
<dbReference type="FunFam" id="3.40.50.720:FF:000009">
    <property type="entry name" value="Fatty oxidation complex, alpha subunit"/>
    <property type="match status" value="1"/>
</dbReference>
<evidence type="ECO:0000256" key="39">
    <source>
        <dbReference type="ARBA" id="ARBA00068347"/>
    </source>
</evidence>
<dbReference type="PIR" id="T19558">
    <property type="entry name" value="T19558"/>
</dbReference>
<evidence type="ECO:0000256" key="43">
    <source>
        <dbReference type="PIRSR" id="PIRSR612803-2"/>
    </source>
</evidence>
<comment type="catalytic activity">
    <reaction evidence="25">
        <text>(3S)-hydroxydecanoyl-CoA + NAD(+) = 3-oxodecanoyl-CoA + NADH + H(+)</text>
        <dbReference type="Rhea" id="RHEA:31187"/>
        <dbReference type="ChEBI" id="CHEBI:15378"/>
        <dbReference type="ChEBI" id="CHEBI:57540"/>
        <dbReference type="ChEBI" id="CHEBI:57945"/>
        <dbReference type="ChEBI" id="CHEBI:62548"/>
        <dbReference type="ChEBI" id="CHEBI:62616"/>
    </reaction>
    <physiologicalReaction direction="left-to-right" evidence="25">
        <dbReference type="Rhea" id="RHEA:31188"/>
    </physiologicalReaction>
</comment>
<reference evidence="46 47" key="1">
    <citation type="journal article" date="1998" name="Science">
        <title>Genome sequence of the nematode C. elegans: a platform for investigating biology.</title>
        <authorList>
            <consortium name="The C. elegans sequencing consortium"/>
            <person name="Sulson J.E."/>
            <person name="Waterston R."/>
        </authorList>
    </citation>
    <scope>NUCLEOTIDE SEQUENCE [LARGE SCALE GENOMIC DNA]</scope>
    <source>
        <strain evidence="46 47">Bristol N2</strain>
    </source>
</reference>
<dbReference type="CTD" id="180037"/>
<evidence type="ECO:0000256" key="4">
    <source>
        <dbReference type="ARBA" id="ARBA00005005"/>
    </source>
</evidence>
<dbReference type="InParanoid" id="O17612"/>
<keyword evidence="13" id="KW-0276">Fatty acid metabolism</keyword>
<dbReference type="FunFam" id="1.10.1040.50:FF:000002">
    <property type="entry name" value="Trifunctional enzyme subunit alpha, mitochondrial"/>
    <property type="match status" value="1"/>
</dbReference>
<dbReference type="OrthoDB" id="5958943at2759"/>
<evidence type="ECO:0000256" key="34">
    <source>
        <dbReference type="ARBA" id="ARBA00052860"/>
    </source>
</evidence>
<dbReference type="Gene3D" id="3.40.50.720">
    <property type="entry name" value="NAD(P)-binding Rossmann-like Domain"/>
    <property type="match status" value="1"/>
</dbReference>
<evidence type="ECO:0000256" key="42">
    <source>
        <dbReference type="PIRSR" id="PIRSR612803-1"/>
    </source>
</evidence>
<feature type="active site" description="For hydroxyacyl-coenzyme A dehydrogenase activity" evidence="42">
    <location>
        <position position="501"/>
    </location>
</feature>
<keyword evidence="14" id="KW-0809">Transit peptide</keyword>
<dbReference type="SUPFAM" id="SSF52096">
    <property type="entry name" value="ClpP/crotonase"/>
    <property type="match status" value="1"/>
</dbReference>
<evidence type="ECO:0000256" key="30">
    <source>
        <dbReference type="ARBA" id="ARBA00051877"/>
    </source>
</evidence>
<keyword evidence="17" id="KW-0520">NAD</keyword>
<dbReference type="GO" id="GO:0070403">
    <property type="term" value="F:NAD+ binding"/>
    <property type="evidence" value="ECO:0007669"/>
    <property type="project" value="InterPro"/>
</dbReference>
<comment type="catalytic activity">
    <reaction evidence="1">
        <text>(3S)-hydroxyhexadecanoyl-CoA = (2E)-hexadecenoyl-CoA + H2O</text>
        <dbReference type="Rhea" id="RHEA:31163"/>
        <dbReference type="ChEBI" id="CHEBI:15377"/>
        <dbReference type="ChEBI" id="CHEBI:61526"/>
        <dbReference type="ChEBI" id="CHEBI:62613"/>
    </reaction>
    <physiologicalReaction direction="right-to-left" evidence="1">
        <dbReference type="Rhea" id="RHEA:31165"/>
    </physiologicalReaction>
</comment>
<feature type="site" description="Important for long-chain enoyl-CoA hydratase activity" evidence="43">
    <location>
        <position position="165"/>
    </location>
</feature>
<dbReference type="InterPro" id="IPR029045">
    <property type="entry name" value="ClpP/crotonase-like_dom_sf"/>
</dbReference>
<organism evidence="46 47">
    <name type="scientific">Caenorhabditis elegans</name>
    <dbReference type="NCBI Taxonomy" id="6239"/>
    <lineage>
        <taxon>Eukaryota</taxon>
        <taxon>Metazoa</taxon>
        <taxon>Ecdysozoa</taxon>
        <taxon>Nematoda</taxon>
        <taxon>Chromadorea</taxon>
        <taxon>Rhabditida</taxon>
        <taxon>Rhabditina</taxon>
        <taxon>Rhabditomorpha</taxon>
        <taxon>Rhabditoidea</taxon>
        <taxon>Rhabditidae</taxon>
        <taxon>Peloderinae</taxon>
        <taxon>Caenorhabditis</taxon>
    </lineage>
</organism>
<comment type="catalytic activity">
    <reaction evidence="30">
        <text>(3S)-hydroxyoctanoyl-CoA = (2E)-octenoyl-CoA + H2O</text>
        <dbReference type="Rhea" id="RHEA:31199"/>
        <dbReference type="ChEBI" id="CHEBI:15377"/>
        <dbReference type="ChEBI" id="CHEBI:62242"/>
        <dbReference type="ChEBI" id="CHEBI:62617"/>
    </reaction>
    <physiologicalReaction direction="right-to-left" evidence="30">
        <dbReference type="Rhea" id="RHEA:31201"/>
    </physiologicalReaction>
</comment>
<dbReference type="AlphaFoldDB" id="O17612"/>
<comment type="catalytic activity">
    <reaction evidence="24">
        <text>(3S)-hydroxyhexadecanoyl-CoA + NAD(+) = 3-oxohexadecanoyl-CoA + NADH + H(+)</text>
        <dbReference type="Rhea" id="RHEA:31159"/>
        <dbReference type="ChEBI" id="CHEBI:15378"/>
        <dbReference type="ChEBI" id="CHEBI:57349"/>
        <dbReference type="ChEBI" id="CHEBI:57540"/>
        <dbReference type="ChEBI" id="CHEBI:57945"/>
        <dbReference type="ChEBI" id="CHEBI:62613"/>
    </reaction>
    <physiologicalReaction direction="left-to-right" evidence="24">
        <dbReference type="Rhea" id="RHEA:31160"/>
    </physiologicalReaction>
</comment>
<evidence type="ECO:0000313" key="46">
    <source>
        <dbReference type="EMBL" id="CAB02799.1"/>
    </source>
</evidence>
<evidence type="ECO:0000256" key="25">
    <source>
        <dbReference type="ARBA" id="ARBA00048361"/>
    </source>
</evidence>
<dbReference type="InterPro" id="IPR001753">
    <property type="entry name" value="Enoyl-CoA_hydra/iso"/>
</dbReference>
<comment type="similarity">
    <text evidence="5">In the central section; belongs to the 3-hydroxyacyl-CoA dehydrogenase family.</text>
</comment>
<feature type="site" description="Important for long-chain enoyl-CoA hydratase activity" evidence="43">
    <location>
        <position position="143"/>
    </location>
</feature>
<feature type="domain" description="3-hydroxyacyl-CoA dehydrogenase C-terminal" evidence="44">
    <location>
        <begin position="668"/>
        <end position="750"/>
    </location>
</feature>
<keyword evidence="22" id="KW-0511">Multifunctional enzyme</keyword>
<dbReference type="InterPro" id="IPR006108">
    <property type="entry name" value="3HC_DH_C"/>
</dbReference>
<dbReference type="Pfam" id="PF00378">
    <property type="entry name" value="ECH_1"/>
    <property type="match status" value="1"/>
</dbReference>
<evidence type="ECO:0000256" key="28">
    <source>
        <dbReference type="ARBA" id="ARBA00050446"/>
    </source>
</evidence>
<comment type="subcellular location">
    <subcellularLocation>
        <location evidence="2">Mitochondrion inner membrane</location>
    </subcellularLocation>
    <subcellularLocation>
        <location evidence="3">Mitochondrion matrix</location>
    </subcellularLocation>
</comment>
<evidence type="ECO:0000256" key="7">
    <source>
        <dbReference type="ARBA" id="ARBA00011738"/>
    </source>
</evidence>
<comment type="catalytic activity">
    <reaction evidence="31">
        <text>(3S)-hydroxyoctanoyl-CoA + NAD(+) = 3-oxooctanoyl-CoA + NADH + H(+)</text>
        <dbReference type="Rhea" id="RHEA:31195"/>
        <dbReference type="ChEBI" id="CHEBI:15378"/>
        <dbReference type="ChEBI" id="CHEBI:57540"/>
        <dbReference type="ChEBI" id="CHEBI:57945"/>
        <dbReference type="ChEBI" id="CHEBI:62617"/>
        <dbReference type="ChEBI" id="CHEBI:62619"/>
    </reaction>
    <physiologicalReaction direction="left-to-right" evidence="31">
        <dbReference type="Rhea" id="RHEA:31196"/>
    </physiologicalReaction>
</comment>
<dbReference type="STRING" id="6239.C29F3.1.1"/>
<evidence type="ECO:0000256" key="33">
    <source>
        <dbReference type="ARBA" id="ARBA00052834"/>
    </source>
</evidence>
<dbReference type="Gene3D" id="1.10.1040.50">
    <property type="match status" value="1"/>
</dbReference>
<evidence type="ECO:0000256" key="12">
    <source>
        <dbReference type="ARBA" id="ARBA00022792"/>
    </source>
</evidence>
<dbReference type="eggNOG" id="KOG1683">
    <property type="taxonomic scope" value="Eukaryota"/>
</dbReference>
<keyword evidence="49" id="KW-1267">Proteomics identification</keyword>
<dbReference type="SMR" id="O17612"/>
<dbReference type="NCBIfam" id="TIGR02441">
    <property type="entry name" value="fa_ox_alpha_mit"/>
    <property type="match status" value="1"/>
</dbReference>
<feature type="domain" description="3-hydroxyacyl-CoA dehydrogenase C-terminal" evidence="44">
    <location>
        <begin position="535"/>
        <end position="630"/>
    </location>
</feature>
<evidence type="ECO:0000256" key="24">
    <source>
        <dbReference type="ARBA" id="ARBA00047613"/>
    </source>
</evidence>
<keyword evidence="18" id="KW-0443">Lipid metabolism</keyword>
<dbReference type="Pfam" id="PF02737">
    <property type="entry name" value="3HCDH_N"/>
    <property type="match status" value="1"/>
</dbReference>
<evidence type="ECO:0000256" key="31">
    <source>
        <dbReference type="ARBA" id="ARBA00052224"/>
    </source>
</evidence>
<evidence type="ECO:0000256" key="15">
    <source>
        <dbReference type="ARBA" id="ARBA00022990"/>
    </source>
</evidence>
<comment type="catalytic activity">
    <reaction evidence="27">
        <text>1'-[1,2-di-(9Z,12Z-octadecadienoyl)-sn-glycero-3-phospho]-3'-[1-(9Z,12Z-octadecadienoyl)-sn-glycero-3-phospho]-glycerol + (9Z,12Z)-octadecadienoyl-CoA = 1',3'-bis-[1,2-di-(9Z,12Z-octadecadienoyl)-sn-glycero-3-phospho]-glycerol + CoA</text>
        <dbReference type="Rhea" id="RHEA:43672"/>
        <dbReference type="ChEBI" id="CHEBI:57287"/>
        <dbReference type="ChEBI" id="CHEBI:57383"/>
        <dbReference type="ChEBI" id="CHEBI:83580"/>
        <dbReference type="ChEBI" id="CHEBI:83581"/>
    </reaction>
    <physiologicalReaction direction="left-to-right" evidence="27">
        <dbReference type="Rhea" id="RHEA:43673"/>
    </physiologicalReaction>
</comment>
<evidence type="ECO:0000256" key="17">
    <source>
        <dbReference type="ARBA" id="ARBA00023027"/>
    </source>
</evidence>
<dbReference type="OMA" id="YMLEAMR"/>
<evidence type="ECO:0000256" key="29">
    <source>
        <dbReference type="ARBA" id="ARBA00051215"/>
    </source>
</evidence>
<name>O17612_CAEEL</name>
<keyword evidence="16" id="KW-0560">Oxidoreductase</keyword>
<dbReference type="PANTHER" id="PTHR43612">
    <property type="entry name" value="TRIFUNCTIONAL ENZYME SUBUNIT ALPHA"/>
    <property type="match status" value="1"/>
</dbReference>
<evidence type="ECO:0000256" key="32">
    <source>
        <dbReference type="ARBA" id="ARBA00052711"/>
    </source>
</evidence>
<evidence type="ECO:0000256" key="40">
    <source>
        <dbReference type="ARBA" id="ARBA00077617"/>
    </source>
</evidence>
<dbReference type="HOGENOM" id="CLU_009834_16_1_1"/>
<dbReference type="EMBL" id="BX284605">
    <property type="protein sequence ID" value="CAB02799.1"/>
    <property type="molecule type" value="Genomic_DNA"/>
</dbReference>
<evidence type="ECO:0000256" key="35">
    <source>
        <dbReference type="ARBA" id="ARBA00052945"/>
    </source>
</evidence>
<dbReference type="FunFam" id="3.90.226.10:FF:000011">
    <property type="entry name" value="Fatty acid oxidation complex subunit alpha"/>
    <property type="match status" value="1"/>
</dbReference>
<sequence length="755" mass="81915">MLSRVVHRSSSVFRTNLSFRLFSQSAFAVHSTHRVEKQGDVAVMKIDLPNTTENVLNKALFAEMNETLDRLQSDQSVKAIVVMSGKPNSFVAGADIQMFKAEKTAAGVSNLLREGQKQLLTIELSQKPIVAAIMGSCMGGGLEIALACHYRIAVNDKKTLLGLPEVTLGIMPGDGGTQRLPKLTTVQNVLDLTLTGKRIKANKAMKIGIVDRVIQPLGDGICTSTETTHKYLEEIAVQSARELANGKLKINRDKGFVHNATQAVMTSKFVLDNVILKMAKNKLIKLTNGNYPAPLKILDVVRTAYLDPKNGYEAEAKAFGELSQTFQSKALFGLFEGSTNAKKNKYGKGLPVNEIAVVGAGFMGAGIANVTINKGIRTVLLDANQAGVERGQNHVATHLNRQLKRQKISKLEREKIYNHLVPTIDYSAMKNADVVIEAVFEDLPLKHKVIRQIENVVGPNTIIASNTSALPIKDIAAASSRSDKVIGMHYFSPVEKMQLLEIITHDGTSKETLATAAQLGLKQGKLVVVVKDCPGFFVVRCLSPMMSEIVRLLQEGVEPSELDKLTTKFGFPVGAATLADEAGLDVAEHVARYLGTALGPRVHGGSVDLLSELVRAGHKGRKTSKGIFVYGDGAKGSKKVNQEAAKLFEKYKLTPIKSVSSPEDRQLRLVSRFVNEALLCLEEGVISSPSDGDIASVFGLGFPPFWGGPFRFVDLYGAGKLVAAMDRFAGVYESVQFEPCQLLRNHAKSGGQFYS</sequence>
<comment type="catalytic activity">
    <reaction evidence="23">
        <text>a (3S)-3-hydroxyacyl-CoA = a (2E)-enoyl-CoA + H2O</text>
        <dbReference type="Rhea" id="RHEA:16105"/>
        <dbReference type="ChEBI" id="CHEBI:15377"/>
        <dbReference type="ChEBI" id="CHEBI:57318"/>
        <dbReference type="ChEBI" id="CHEBI:58856"/>
        <dbReference type="EC" id="4.2.1.17"/>
    </reaction>
    <physiologicalReaction direction="right-to-left" evidence="23">
        <dbReference type="Rhea" id="RHEA:16107"/>
    </physiologicalReaction>
</comment>
<dbReference type="SUPFAM" id="SSF51735">
    <property type="entry name" value="NAD(P)-binding Rossmann-fold domains"/>
    <property type="match status" value="1"/>
</dbReference>
<keyword evidence="10" id="KW-0597">Phosphoprotein</keyword>
<dbReference type="InterPro" id="IPR050136">
    <property type="entry name" value="FA_oxidation_alpha_subunit"/>
</dbReference>
<dbReference type="Pfam" id="PF00725">
    <property type="entry name" value="3HCDH"/>
    <property type="match status" value="2"/>
</dbReference>
<dbReference type="AGR" id="WB:WBGene00001150"/>
<proteinExistence type="evidence at protein level"/>
<dbReference type="EC" id="1.1.1.211" evidence="38"/>
<evidence type="ECO:0000313" key="48">
    <source>
        <dbReference type="WormBase" id="C29F3.1"/>
    </source>
</evidence>
<evidence type="ECO:0000256" key="18">
    <source>
        <dbReference type="ARBA" id="ARBA00023098"/>
    </source>
</evidence>
<evidence type="ECO:0000256" key="23">
    <source>
        <dbReference type="ARBA" id="ARBA00035854"/>
    </source>
</evidence>
<dbReference type="Proteomes" id="UP000001940">
    <property type="component" value="Chromosome V"/>
</dbReference>
<evidence type="ECO:0000256" key="21">
    <source>
        <dbReference type="ARBA" id="ARBA00023239"/>
    </source>
</evidence>
<feature type="site" description="Important for hydroxyacyl-coenzyme A dehydrogenase activity" evidence="43">
    <location>
        <position position="489"/>
    </location>
</feature>
<dbReference type="GO" id="GO:0016740">
    <property type="term" value="F:transferase activity"/>
    <property type="evidence" value="ECO:0007669"/>
    <property type="project" value="UniProtKB-KW"/>
</dbReference>
<gene>
    <name evidence="46 48" type="primary">ech-1.1</name>
    <name evidence="48" type="synonym">ech-1</name>
    <name evidence="48" type="ORF">C29F3.1</name>
    <name evidence="46" type="ORF">CELE_C29F3.1</name>
</gene>
<dbReference type="RefSeq" id="NP_506810.1">
    <property type="nucleotide sequence ID" value="NM_074409.6"/>
</dbReference>
<feature type="domain" description="3-hydroxyacyl-CoA dehydrogenase NAD binding" evidence="45">
    <location>
        <begin position="355"/>
        <end position="533"/>
    </location>
</feature>
<dbReference type="InterPro" id="IPR006176">
    <property type="entry name" value="3-OHacyl-CoA_DH_NAD-bd"/>
</dbReference>
<dbReference type="FunCoup" id="O17612">
    <property type="interactions" value="1490"/>
</dbReference>
<evidence type="ECO:0000256" key="38">
    <source>
        <dbReference type="ARBA" id="ARBA00066806"/>
    </source>
</evidence>
<evidence type="ECO:0000256" key="41">
    <source>
        <dbReference type="ARBA" id="ARBA00083277"/>
    </source>
</evidence>
<comment type="similarity">
    <text evidence="6">In the N-terminal section; belongs to the enoyl-CoA hydratase/isomerase family.</text>
</comment>
<keyword evidence="9" id="KW-0488">Methylation</keyword>
<evidence type="ECO:0000256" key="14">
    <source>
        <dbReference type="ARBA" id="ARBA00022946"/>
    </source>
</evidence>
<evidence type="ECO:0000259" key="44">
    <source>
        <dbReference type="Pfam" id="PF00725"/>
    </source>
</evidence>
<comment type="catalytic activity">
    <reaction evidence="34">
        <text>1'-[1,2-di-(9Z,12Z-octadecadienoyl)-sn-glycero-3-phospho]-3'-[1-(9Z,12Z-octadecadienoyl)-sn-glycero-3-phospho]-glycerol + (9Z)-octadecenoyl-CoA = 1'-[1,2-di-(9Z,12Z-octadecadienoyl)-sn-glycero-3-phospho]-3'-[1-(9Z,12Z-octadecadienoyl)-2-(9Z-octadecenoyl)-sn-glycero-3-phospho]-glycerol + CoA</text>
        <dbReference type="Rhea" id="RHEA:43676"/>
        <dbReference type="ChEBI" id="CHEBI:57287"/>
        <dbReference type="ChEBI" id="CHEBI:57387"/>
        <dbReference type="ChEBI" id="CHEBI:83580"/>
        <dbReference type="ChEBI" id="CHEBI:83582"/>
    </reaction>
    <physiologicalReaction direction="left-to-right" evidence="34">
        <dbReference type="Rhea" id="RHEA:43677"/>
    </physiologicalReaction>
</comment>
<comment type="subunit">
    <text evidence="37">Heterotetramer of 2 alpha/HADHA and 2 beta/HADHB subunits; forms the mitochondrial trifunctional enzyme. Also purified as higher order heterooligomers including a 4 alpha/HADHA and 4 beta/HADHB heterooligomer which physiological significance remains unclear. The mitochondrial trifunctional enzyme interacts with MTLN.</text>
</comment>
<dbReference type="GeneID" id="180037"/>
<comment type="catalytic activity">
    <reaction evidence="33">
        <text>(3S)-hydroxytetradecanoyl-CoA + NAD(+) = 3-oxotetradecanoyl-CoA + NADH + H(+)</text>
        <dbReference type="Rhea" id="RHEA:31167"/>
        <dbReference type="ChEBI" id="CHEBI:15378"/>
        <dbReference type="ChEBI" id="CHEBI:57540"/>
        <dbReference type="ChEBI" id="CHEBI:57945"/>
        <dbReference type="ChEBI" id="CHEBI:62543"/>
        <dbReference type="ChEBI" id="CHEBI:62614"/>
    </reaction>
    <physiologicalReaction direction="left-to-right" evidence="33">
        <dbReference type="Rhea" id="RHEA:31168"/>
    </physiologicalReaction>
</comment>
<dbReference type="PeptideAtlas" id="O17612"/>
<comment type="catalytic activity">
    <reaction evidence="32">
        <text>(3S)-3-hydroxydodecanoyl-CoA = (2E)-dodecenoyl-CoA + H2O</text>
        <dbReference type="Rhea" id="RHEA:31075"/>
        <dbReference type="ChEBI" id="CHEBI:15377"/>
        <dbReference type="ChEBI" id="CHEBI:57330"/>
        <dbReference type="ChEBI" id="CHEBI:62558"/>
    </reaction>
    <physiologicalReaction direction="right-to-left" evidence="32">
        <dbReference type="Rhea" id="RHEA:31077"/>
    </physiologicalReaction>
</comment>
<comment type="subunit">
    <text evidence="7">Homodimer.</text>
</comment>
<dbReference type="UCSC" id="C29F3.1">
    <property type="organism name" value="c. elegans"/>
</dbReference>
<dbReference type="InterPro" id="IPR008927">
    <property type="entry name" value="6-PGluconate_DH-like_C_sf"/>
</dbReference>
<keyword evidence="12" id="KW-0999">Mitochondrion inner membrane</keyword>
<evidence type="ECO:0000256" key="10">
    <source>
        <dbReference type="ARBA" id="ARBA00022553"/>
    </source>
</evidence>
<dbReference type="KEGG" id="cel:CELE_C29F3.1"/>
<dbReference type="CDD" id="cd06558">
    <property type="entry name" value="crotonase-like"/>
    <property type="match status" value="1"/>
</dbReference>
<dbReference type="GO" id="GO:0016509">
    <property type="term" value="F:long-chain (3S)-3-hydroxyacyl-CoA dehydrogenase (NAD+) activity"/>
    <property type="evidence" value="ECO:0000318"/>
    <property type="project" value="GO_Central"/>
</dbReference>
<dbReference type="GO" id="GO:0016507">
    <property type="term" value="C:mitochondrial fatty acid beta-oxidation multienzyme complex"/>
    <property type="evidence" value="ECO:0000318"/>
    <property type="project" value="GO_Central"/>
</dbReference>
<comment type="catalytic activity">
    <reaction evidence="28">
        <text>a long-chain (3S)-3-hydroxy fatty acyl-CoA + NAD(+) = a long-chain 3-oxo-fatty acyl-CoA + NADH + H(+)</text>
        <dbReference type="Rhea" id="RHEA:52656"/>
        <dbReference type="ChEBI" id="CHEBI:15378"/>
        <dbReference type="ChEBI" id="CHEBI:57540"/>
        <dbReference type="ChEBI" id="CHEBI:57945"/>
        <dbReference type="ChEBI" id="CHEBI:136757"/>
        <dbReference type="ChEBI" id="CHEBI:136758"/>
        <dbReference type="EC" id="1.1.1.211"/>
    </reaction>
    <physiologicalReaction direction="left-to-right" evidence="28">
        <dbReference type="Rhea" id="RHEA:52657"/>
    </physiologicalReaction>
</comment>
<evidence type="ECO:0000256" key="13">
    <source>
        <dbReference type="ARBA" id="ARBA00022832"/>
    </source>
</evidence>
<evidence type="ECO:0007829" key="49">
    <source>
        <dbReference type="PeptideAtlas" id="O17612"/>
    </source>
</evidence>
<evidence type="ECO:0000256" key="22">
    <source>
        <dbReference type="ARBA" id="ARBA00023268"/>
    </source>
</evidence>
<evidence type="ECO:0000256" key="9">
    <source>
        <dbReference type="ARBA" id="ARBA00022481"/>
    </source>
</evidence>
<evidence type="ECO:0000256" key="6">
    <source>
        <dbReference type="ARBA" id="ARBA00008750"/>
    </source>
</evidence>
<evidence type="ECO:0000256" key="11">
    <source>
        <dbReference type="ARBA" id="ARBA00022679"/>
    </source>
</evidence>
<dbReference type="PaxDb" id="6239-C29F3.1"/>